<gene>
    <name evidence="2" type="ORF">OLEA9_A005640</name>
</gene>
<feature type="compositionally biased region" description="Polar residues" evidence="1">
    <location>
        <begin position="104"/>
        <end position="113"/>
    </location>
</feature>
<feature type="region of interest" description="Disordered" evidence="1">
    <location>
        <begin position="46"/>
        <end position="113"/>
    </location>
</feature>
<protein>
    <submittedName>
        <fullName evidence="2">Uncharacterized protein</fullName>
    </submittedName>
</protein>
<reference evidence="2 3" key="1">
    <citation type="submission" date="2019-12" db="EMBL/GenBank/DDBJ databases">
        <authorList>
            <person name="Alioto T."/>
            <person name="Alioto T."/>
            <person name="Gomez Garrido J."/>
        </authorList>
    </citation>
    <scope>NUCLEOTIDE SEQUENCE [LARGE SCALE GENOMIC DNA]</scope>
</reference>
<dbReference type="EMBL" id="CACTIH010005609">
    <property type="protein sequence ID" value="CAA2998891.1"/>
    <property type="molecule type" value="Genomic_DNA"/>
</dbReference>
<evidence type="ECO:0000256" key="1">
    <source>
        <dbReference type="SAM" id="MobiDB-lite"/>
    </source>
</evidence>
<comment type="caution">
    <text evidence="2">The sequence shown here is derived from an EMBL/GenBank/DDBJ whole genome shotgun (WGS) entry which is preliminary data.</text>
</comment>
<dbReference type="AlphaFoldDB" id="A0A8S0T237"/>
<evidence type="ECO:0000313" key="3">
    <source>
        <dbReference type="Proteomes" id="UP000594638"/>
    </source>
</evidence>
<evidence type="ECO:0000313" key="2">
    <source>
        <dbReference type="EMBL" id="CAA2998891.1"/>
    </source>
</evidence>
<dbReference type="Gramene" id="OE9A005640T1">
    <property type="protein sequence ID" value="OE9A005640C1"/>
    <property type="gene ID" value="OE9A005640"/>
</dbReference>
<feature type="compositionally biased region" description="Polar residues" evidence="1">
    <location>
        <begin position="74"/>
        <end position="88"/>
    </location>
</feature>
<accession>A0A8S0T237</accession>
<proteinExistence type="predicted"/>
<name>A0A8S0T237_OLEEU</name>
<sequence>MSRFVPTSELTVESLTNQLRNTMSYSEDNGINVNFRELNLGPPISTLLTRTGGFTATSSSSSSSGSVSGRTVADPSSNIPRKSDSNYNSHSGELSGSSVESSSKPTRNFKSAHGSSYSISTLLALIN</sequence>
<organism evidence="2 3">
    <name type="scientific">Olea europaea subsp. europaea</name>
    <dbReference type="NCBI Taxonomy" id="158383"/>
    <lineage>
        <taxon>Eukaryota</taxon>
        <taxon>Viridiplantae</taxon>
        <taxon>Streptophyta</taxon>
        <taxon>Embryophyta</taxon>
        <taxon>Tracheophyta</taxon>
        <taxon>Spermatophyta</taxon>
        <taxon>Magnoliopsida</taxon>
        <taxon>eudicotyledons</taxon>
        <taxon>Gunneridae</taxon>
        <taxon>Pentapetalae</taxon>
        <taxon>asterids</taxon>
        <taxon>lamiids</taxon>
        <taxon>Lamiales</taxon>
        <taxon>Oleaceae</taxon>
        <taxon>Oleeae</taxon>
        <taxon>Olea</taxon>
    </lineage>
</organism>
<feature type="compositionally biased region" description="Low complexity" evidence="1">
    <location>
        <begin position="49"/>
        <end position="73"/>
    </location>
</feature>
<dbReference type="Proteomes" id="UP000594638">
    <property type="component" value="Unassembled WGS sequence"/>
</dbReference>
<feature type="compositionally biased region" description="Low complexity" evidence="1">
    <location>
        <begin position="89"/>
        <end position="103"/>
    </location>
</feature>
<keyword evidence="3" id="KW-1185">Reference proteome</keyword>